<keyword evidence="3" id="KW-1185">Reference proteome</keyword>
<feature type="compositionally biased region" description="Basic and acidic residues" evidence="1">
    <location>
        <begin position="255"/>
        <end position="269"/>
    </location>
</feature>
<evidence type="ECO:0000256" key="1">
    <source>
        <dbReference type="SAM" id="MobiDB-lite"/>
    </source>
</evidence>
<comment type="caution">
    <text evidence="2">The sequence shown here is derived from an EMBL/GenBank/DDBJ whole genome shotgun (WGS) entry which is preliminary data.</text>
</comment>
<name>A0A397UFK8_9GLOM</name>
<protein>
    <submittedName>
        <fullName evidence="2">Uncharacterized protein</fullName>
    </submittedName>
</protein>
<feature type="region of interest" description="Disordered" evidence="1">
    <location>
        <begin position="59"/>
        <end position="111"/>
    </location>
</feature>
<feature type="compositionally biased region" description="Polar residues" evidence="1">
    <location>
        <begin position="401"/>
        <end position="412"/>
    </location>
</feature>
<dbReference type="OrthoDB" id="2437308at2759"/>
<sequence length="412" mass="46964">MSGDKAVYDRKIKKAKTLVTEEENLNAIWRTCCSNKENEELFPIVVKDSDGKAEQATLTEGKNSLFTQTNNTSQVPAKQTVHVPNSDNNSKHMDEHVNDQSSEDNGQVKPRQWSNLFSKLERGKATFSTYAPRKRIHIKNKNALIFEVHSLKNISTTDIVKAMTNSNSMLWKVLQSLCKPYREQIKEAFQDIGNISSIKPLVYKGTSVLTNQWVVIFETTDDSDLASRIPRFTHIWDQKEYQEYKASVELREMQKERKLQRTQERKQLRSQEQSPSALSIKNPYNEEFKNVMIIESPTADLATPSMEVDKEVKVEDQSANKGGITILAGDFNTKLDPHGNRISRSPPVWQFRPSASGIPQALPEKRIQKLQKKLTKINNEVSGRERSDHSLEMSEHVARRASSSFGQMANKI</sequence>
<evidence type="ECO:0000313" key="3">
    <source>
        <dbReference type="Proteomes" id="UP000266673"/>
    </source>
</evidence>
<accession>A0A397UFK8</accession>
<evidence type="ECO:0000313" key="2">
    <source>
        <dbReference type="EMBL" id="RIB07978.1"/>
    </source>
</evidence>
<feature type="compositionally biased region" description="Basic and acidic residues" evidence="1">
    <location>
        <begin position="89"/>
        <end position="98"/>
    </location>
</feature>
<feature type="compositionally biased region" description="Polar residues" evidence="1">
    <location>
        <begin position="59"/>
        <end position="88"/>
    </location>
</feature>
<feature type="region of interest" description="Disordered" evidence="1">
    <location>
        <begin position="255"/>
        <end position="279"/>
    </location>
</feature>
<organism evidence="2 3">
    <name type="scientific">Gigaspora rosea</name>
    <dbReference type="NCBI Taxonomy" id="44941"/>
    <lineage>
        <taxon>Eukaryota</taxon>
        <taxon>Fungi</taxon>
        <taxon>Fungi incertae sedis</taxon>
        <taxon>Mucoromycota</taxon>
        <taxon>Glomeromycotina</taxon>
        <taxon>Glomeromycetes</taxon>
        <taxon>Diversisporales</taxon>
        <taxon>Gigasporaceae</taxon>
        <taxon>Gigaspora</taxon>
    </lineage>
</organism>
<gene>
    <name evidence="2" type="ORF">C2G38_2212870</name>
</gene>
<reference evidence="2 3" key="1">
    <citation type="submission" date="2018-06" db="EMBL/GenBank/DDBJ databases">
        <title>Comparative genomics reveals the genomic features of Rhizophagus irregularis, R. cerebriforme, R. diaphanum and Gigaspora rosea, and their symbiotic lifestyle signature.</title>
        <authorList>
            <person name="Morin E."/>
            <person name="San Clemente H."/>
            <person name="Chen E.C.H."/>
            <person name="De La Providencia I."/>
            <person name="Hainaut M."/>
            <person name="Kuo A."/>
            <person name="Kohler A."/>
            <person name="Murat C."/>
            <person name="Tang N."/>
            <person name="Roy S."/>
            <person name="Loubradou J."/>
            <person name="Henrissat B."/>
            <person name="Grigoriev I.V."/>
            <person name="Corradi N."/>
            <person name="Roux C."/>
            <person name="Martin F.M."/>
        </authorList>
    </citation>
    <scope>NUCLEOTIDE SEQUENCE [LARGE SCALE GENOMIC DNA]</scope>
    <source>
        <strain evidence="2 3">DAOM 194757</strain>
    </source>
</reference>
<dbReference type="AlphaFoldDB" id="A0A397UFK8"/>
<feature type="compositionally biased region" description="Basic and acidic residues" evidence="1">
    <location>
        <begin position="382"/>
        <end position="398"/>
    </location>
</feature>
<feature type="compositionally biased region" description="Polar residues" evidence="1">
    <location>
        <begin position="270"/>
        <end position="279"/>
    </location>
</feature>
<proteinExistence type="predicted"/>
<feature type="region of interest" description="Disordered" evidence="1">
    <location>
        <begin position="381"/>
        <end position="412"/>
    </location>
</feature>
<dbReference type="EMBL" id="QKWP01001572">
    <property type="protein sequence ID" value="RIB07978.1"/>
    <property type="molecule type" value="Genomic_DNA"/>
</dbReference>
<dbReference type="Proteomes" id="UP000266673">
    <property type="component" value="Unassembled WGS sequence"/>
</dbReference>